<keyword evidence="1" id="KW-0472">Membrane</keyword>
<reference evidence="2 3" key="1">
    <citation type="submission" date="2019-07" db="EMBL/GenBank/DDBJ databases">
        <title>Whole genome shotgun sequence of Empedobacter brevis NBRC 14943.</title>
        <authorList>
            <person name="Hosoyama A."/>
            <person name="Uohara A."/>
            <person name="Ohji S."/>
            <person name="Ichikawa N."/>
        </authorList>
    </citation>
    <scope>NUCLEOTIDE SEQUENCE [LARGE SCALE GENOMIC DNA]</scope>
    <source>
        <strain evidence="2 3">NBRC 14943</strain>
    </source>
</reference>
<name>A0A511NFC4_9FLAO</name>
<accession>A0A511NFC4</accession>
<dbReference type="STRING" id="1218108.GCA_000382425_02241"/>
<dbReference type="Pfam" id="PF20225">
    <property type="entry name" value="DUF6584"/>
    <property type="match status" value="1"/>
</dbReference>
<keyword evidence="1" id="KW-1133">Transmembrane helix</keyword>
<proteinExistence type="predicted"/>
<keyword evidence="3" id="KW-1185">Reference proteome</keyword>
<dbReference type="EMBL" id="BJXC01000007">
    <property type="protein sequence ID" value="GEM51505.1"/>
    <property type="molecule type" value="Genomic_DNA"/>
</dbReference>
<organism evidence="2 3">
    <name type="scientific">Empedobacter brevis NBRC 14943 = ATCC 43319</name>
    <dbReference type="NCBI Taxonomy" id="1218108"/>
    <lineage>
        <taxon>Bacteria</taxon>
        <taxon>Pseudomonadati</taxon>
        <taxon>Bacteroidota</taxon>
        <taxon>Flavobacteriia</taxon>
        <taxon>Flavobacteriales</taxon>
        <taxon>Weeksellaceae</taxon>
        <taxon>Empedobacter</taxon>
    </lineage>
</organism>
<keyword evidence="1" id="KW-0812">Transmembrane</keyword>
<protein>
    <recommendedName>
        <fullName evidence="4">Tetratricopeptide repeat protein</fullName>
    </recommendedName>
</protein>
<gene>
    <name evidence="2" type="ORF">EB1_12950</name>
</gene>
<comment type="caution">
    <text evidence="2">The sequence shown here is derived from an EMBL/GenBank/DDBJ whole genome shotgun (WGS) entry which is preliminary data.</text>
</comment>
<sequence>MYVYFMRRSVAEKIAYDLAQGRKYKATLRLKNLINEFPNDLTLRNKLAEIYYDSGFYDEAGKFWLLSEERNSEIDRCIEVYKNSVNNSGHQILKDIVFRGDKTKLSFNLQTILNDLEKDSFEKTKNIPNFQPKKNYRENDDYKETFKDKILKYSFFAFLIFILLLLILGIIKITEWF</sequence>
<evidence type="ECO:0000313" key="3">
    <source>
        <dbReference type="Proteomes" id="UP000321245"/>
    </source>
</evidence>
<evidence type="ECO:0000313" key="2">
    <source>
        <dbReference type="EMBL" id="GEM51505.1"/>
    </source>
</evidence>
<evidence type="ECO:0000256" key="1">
    <source>
        <dbReference type="SAM" id="Phobius"/>
    </source>
</evidence>
<dbReference type="InterPro" id="IPR046491">
    <property type="entry name" value="DUF6584"/>
</dbReference>
<dbReference type="Proteomes" id="UP000321245">
    <property type="component" value="Unassembled WGS sequence"/>
</dbReference>
<dbReference type="AlphaFoldDB" id="A0A511NFC4"/>
<feature type="transmembrane region" description="Helical" evidence="1">
    <location>
        <begin position="153"/>
        <end position="171"/>
    </location>
</feature>
<evidence type="ECO:0008006" key="4">
    <source>
        <dbReference type="Google" id="ProtNLM"/>
    </source>
</evidence>